<dbReference type="InterPro" id="IPR014027">
    <property type="entry name" value="UDP-Glc/GDP-Man_DH_C"/>
</dbReference>
<sequence length="426" mass="47306">MNFSLDKTTIGIIGLGYVGLPLAVEFGKKQKTIGFDINTKRVTDLRDGIDSTLECSTEELVESIFLEYSANLDNLKQCNVYIVTVPTPIDEYKQPDLTPLVKASESLGKILKQGDVVVYESTVYPGATEEVCIPVLEKVSGLVFNKDFFAGYSPERINPGDKEHRVTTIKKVTSGSTPDVAEYVDAIYRQIIIAGTHKASSIKVAEAAKVIENTQRDLNIALINELAVIFNKLGIDTEEVLKAAGTKWNFLPFRPGLVGGHCIGVDPYYLTHKAQAIGYHPEVILAGRRINDNMGSYVVSQLVKSMLKKSIPVKGADVLIMGLTFKENCPDLRNTRVVDIIAELSEYNVNVDIYDPWICPEEAKYEYGVDVLTDRPKKMYDAVIVAVAHDQFKAMSIKEYQSLTKKDSVIYDLKYVLDSSISDIRL</sequence>
<dbReference type="SUPFAM" id="SSF51735">
    <property type="entry name" value="NAD(P)-binding Rossmann-fold domains"/>
    <property type="match status" value="1"/>
</dbReference>
<dbReference type="InterPro" id="IPR014026">
    <property type="entry name" value="UDP-Glc/GDP-Man_DH_dimer"/>
</dbReference>
<feature type="domain" description="UDP-glucose/GDP-mannose dehydrogenase C-terminal" evidence="5">
    <location>
        <begin position="319"/>
        <end position="419"/>
    </location>
</feature>
<dbReference type="SUPFAM" id="SSF48179">
    <property type="entry name" value="6-phosphogluconate dehydrogenase C-terminal domain-like"/>
    <property type="match status" value="1"/>
</dbReference>
<comment type="similarity">
    <text evidence="1 4">Belongs to the UDP-glucose/GDP-mannose dehydrogenase family.</text>
</comment>
<reference evidence="6 7" key="1">
    <citation type="submission" date="2020-06" db="EMBL/GenBank/DDBJ databases">
        <title>Photobacterium damselae subsp. damselae comparative genomics.</title>
        <authorList>
            <person name="Osorio C.R."/>
        </authorList>
    </citation>
    <scope>NUCLEOTIDE SEQUENCE [LARGE SCALE GENOMIC DNA]</scope>
    <source>
        <strain evidence="6 7">TW250/03</strain>
    </source>
</reference>
<dbReference type="GO" id="GO:0016616">
    <property type="term" value="F:oxidoreductase activity, acting on the CH-OH group of donors, NAD or NADP as acceptor"/>
    <property type="evidence" value="ECO:0007669"/>
    <property type="project" value="InterPro"/>
</dbReference>
<dbReference type="Pfam" id="PF03721">
    <property type="entry name" value="UDPG_MGDP_dh_N"/>
    <property type="match status" value="1"/>
</dbReference>
<dbReference type="GO" id="GO:0000271">
    <property type="term" value="P:polysaccharide biosynthetic process"/>
    <property type="evidence" value="ECO:0007669"/>
    <property type="project" value="InterPro"/>
</dbReference>
<dbReference type="EMBL" id="JABXOR010000345">
    <property type="protein sequence ID" value="NVO99679.1"/>
    <property type="molecule type" value="Genomic_DNA"/>
</dbReference>
<evidence type="ECO:0000256" key="4">
    <source>
        <dbReference type="PIRNR" id="PIRNR000124"/>
    </source>
</evidence>
<dbReference type="Proteomes" id="UP000533429">
    <property type="component" value="Unassembled WGS sequence"/>
</dbReference>
<dbReference type="InterPro" id="IPR008927">
    <property type="entry name" value="6-PGluconate_DH-like_C_sf"/>
</dbReference>
<dbReference type="InterPro" id="IPR036291">
    <property type="entry name" value="NAD(P)-bd_dom_sf"/>
</dbReference>
<dbReference type="SUPFAM" id="SSF52413">
    <property type="entry name" value="UDP-glucose/GDP-mannose dehydrogenase C-terminal domain"/>
    <property type="match status" value="1"/>
</dbReference>
<proteinExistence type="inferred from homology"/>
<dbReference type="Pfam" id="PF00984">
    <property type="entry name" value="UDPG_MGDP_dh"/>
    <property type="match status" value="1"/>
</dbReference>
<dbReference type="NCBIfam" id="TIGR03026">
    <property type="entry name" value="NDP-sugDHase"/>
    <property type="match status" value="1"/>
</dbReference>
<dbReference type="AlphaFoldDB" id="A0A850QSN5"/>
<dbReference type="InterPro" id="IPR036220">
    <property type="entry name" value="UDP-Glc/GDP-Man_DH_C_sf"/>
</dbReference>
<dbReference type="NCBIfam" id="NF011729">
    <property type="entry name" value="PRK15182.1"/>
    <property type="match status" value="1"/>
</dbReference>
<dbReference type="PANTHER" id="PTHR43491">
    <property type="entry name" value="UDP-N-ACETYL-D-MANNOSAMINE DEHYDROGENASE"/>
    <property type="match status" value="1"/>
</dbReference>
<gene>
    <name evidence="6" type="primary">tviB</name>
    <name evidence="6" type="ORF">HWA77_05580</name>
</gene>
<dbReference type="GO" id="GO:0051287">
    <property type="term" value="F:NAD binding"/>
    <property type="evidence" value="ECO:0007669"/>
    <property type="project" value="InterPro"/>
</dbReference>
<dbReference type="PIRSF" id="PIRSF500136">
    <property type="entry name" value="UDP_ManNAc_DH"/>
    <property type="match status" value="1"/>
</dbReference>
<dbReference type="PIRSF" id="PIRSF000124">
    <property type="entry name" value="UDPglc_GDPman_dh"/>
    <property type="match status" value="1"/>
</dbReference>
<protein>
    <submittedName>
        <fullName evidence="6">Vi polysaccharide biosynthesis UDP-N-acetylglucosamine C-6 dehydrogenase TviB</fullName>
    </submittedName>
</protein>
<dbReference type="GO" id="GO:0016628">
    <property type="term" value="F:oxidoreductase activity, acting on the CH-CH group of donors, NAD or NADP as acceptor"/>
    <property type="evidence" value="ECO:0007669"/>
    <property type="project" value="InterPro"/>
</dbReference>
<evidence type="ECO:0000313" key="7">
    <source>
        <dbReference type="Proteomes" id="UP000533429"/>
    </source>
</evidence>
<dbReference type="InterPro" id="IPR001732">
    <property type="entry name" value="UDP-Glc/GDP-Man_DH_N"/>
</dbReference>
<name>A0A850QSN5_PHODD</name>
<evidence type="ECO:0000313" key="6">
    <source>
        <dbReference type="EMBL" id="NVO99679.1"/>
    </source>
</evidence>
<dbReference type="SMART" id="SM00984">
    <property type="entry name" value="UDPG_MGDP_dh_C"/>
    <property type="match status" value="1"/>
</dbReference>
<comment type="caution">
    <text evidence="6">The sequence shown here is derived from an EMBL/GenBank/DDBJ whole genome shotgun (WGS) entry which is preliminary data.</text>
</comment>
<evidence type="ECO:0000256" key="3">
    <source>
        <dbReference type="ARBA" id="ARBA00023027"/>
    </source>
</evidence>
<dbReference type="Pfam" id="PF03720">
    <property type="entry name" value="UDPG_MGDP_dh_C"/>
    <property type="match status" value="1"/>
</dbReference>
<keyword evidence="2" id="KW-0560">Oxidoreductase</keyword>
<dbReference type="Gene3D" id="3.40.50.720">
    <property type="entry name" value="NAD(P)-binding Rossmann-like Domain"/>
    <property type="match status" value="2"/>
</dbReference>
<dbReference type="InterPro" id="IPR028359">
    <property type="entry name" value="UDP_ManNAc/GlcNAc_DH"/>
</dbReference>
<organism evidence="6 7">
    <name type="scientific">Photobacterium damselae subsp. damselae</name>
    <name type="common">Listonella damsela</name>
    <dbReference type="NCBI Taxonomy" id="85581"/>
    <lineage>
        <taxon>Bacteria</taxon>
        <taxon>Pseudomonadati</taxon>
        <taxon>Pseudomonadota</taxon>
        <taxon>Gammaproteobacteria</taxon>
        <taxon>Vibrionales</taxon>
        <taxon>Vibrionaceae</taxon>
        <taxon>Photobacterium</taxon>
    </lineage>
</organism>
<dbReference type="InterPro" id="IPR017476">
    <property type="entry name" value="UDP-Glc/GDP-Man"/>
</dbReference>
<dbReference type="PANTHER" id="PTHR43491:SF2">
    <property type="entry name" value="UDP-N-ACETYL-D-MANNOSAMINE DEHYDROGENASE"/>
    <property type="match status" value="1"/>
</dbReference>
<evidence type="ECO:0000256" key="2">
    <source>
        <dbReference type="ARBA" id="ARBA00023002"/>
    </source>
</evidence>
<evidence type="ECO:0000256" key="1">
    <source>
        <dbReference type="ARBA" id="ARBA00006601"/>
    </source>
</evidence>
<keyword evidence="3" id="KW-0520">NAD</keyword>
<evidence type="ECO:0000259" key="5">
    <source>
        <dbReference type="SMART" id="SM00984"/>
    </source>
</evidence>
<accession>A0A850QSN5</accession>